<keyword evidence="3" id="KW-0813">Transport</keyword>
<evidence type="ECO:0000256" key="5">
    <source>
        <dbReference type="ARBA" id="ARBA00022519"/>
    </source>
</evidence>
<keyword evidence="4" id="KW-1003">Cell membrane</keyword>
<protein>
    <submittedName>
        <fullName evidence="14">Trk system potassium uptake protein TrkG</fullName>
    </submittedName>
</protein>
<dbReference type="GO" id="GO:0046872">
    <property type="term" value="F:metal ion binding"/>
    <property type="evidence" value="ECO:0007669"/>
    <property type="project" value="UniProtKB-KW"/>
</dbReference>
<feature type="transmembrane region" description="Helical" evidence="13">
    <location>
        <begin position="260"/>
        <end position="281"/>
    </location>
</feature>
<dbReference type="RefSeq" id="WP_146590116.1">
    <property type="nucleotide sequence ID" value="NZ_SJPO01000010.1"/>
</dbReference>
<evidence type="ECO:0000256" key="12">
    <source>
        <dbReference type="PIRSR" id="PIRSR006247-1"/>
    </source>
</evidence>
<dbReference type="EMBL" id="SJPO01000010">
    <property type="protein sequence ID" value="TWT73622.1"/>
    <property type="molecule type" value="Genomic_DNA"/>
</dbReference>
<evidence type="ECO:0000256" key="13">
    <source>
        <dbReference type="SAM" id="Phobius"/>
    </source>
</evidence>
<comment type="subcellular location">
    <subcellularLocation>
        <location evidence="1">Cell inner membrane</location>
        <topology evidence="1">Multi-pass membrane protein</topology>
    </subcellularLocation>
</comment>
<name>A0A5C5YHX8_9BACT</name>
<feature type="binding site" evidence="12">
    <location>
        <position position="347"/>
    </location>
    <ligand>
        <name>K(+)</name>
        <dbReference type="ChEBI" id="CHEBI:29103"/>
    </ligand>
</feature>
<dbReference type="Pfam" id="PF02386">
    <property type="entry name" value="TrkH"/>
    <property type="match status" value="1"/>
</dbReference>
<feature type="transmembrane region" description="Helical" evidence="13">
    <location>
        <begin position="427"/>
        <end position="448"/>
    </location>
</feature>
<dbReference type="PIRSF" id="PIRSF006247">
    <property type="entry name" value="TrkH"/>
    <property type="match status" value="1"/>
</dbReference>
<accession>A0A5C5YHX8</accession>
<evidence type="ECO:0000313" key="14">
    <source>
        <dbReference type="EMBL" id="TWT73622.1"/>
    </source>
</evidence>
<evidence type="ECO:0000256" key="3">
    <source>
        <dbReference type="ARBA" id="ARBA00022448"/>
    </source>
</evidence>
<evidence type="ECO:0000256" key="8">
    <source>
        <dbReference type="ARBA" id="ARBA00022958"/>
    </source>
</evidence>
<keyword evidence="15" id="KW-1185">Reference proteome</keyword>
<dbReference type="GO" id="GO:0005886">
    <property type="term" value="C:plasma membrane"/>
    <property type="evidence" value="ECO:0007669"/>
    <property type="project" value="UniProtKB-SubCell"/>
</dbReference>
<feature type="transmembrane region" description="Helical" evidence="13">
    <location>
        <begin position="293"/>
        <end position="315"/>
    </location>
</feature>
<dbReference type="InterPro" id="IPR003445">
    <property type="entry name" value="Cat_transpt"/>
</dbReference>
<evidence type="ECO:0000256" key="10">
    <source>
        <dbReference type="ARBA" id="ARBA00023065"/>
    </source>
</evidence>
<dbReference type="PANTHER" id="PTHR32024">
    <property type="entry name" value="TRK SYSTEM POTASSIUM UPTAKE PROTEIN TRKG-RELATED"/>
    <property type="match status" value="1"/>
</dbReference>
<feature type="transmembrane region" description="Helical" evidence="13">
    <location>
        <begin position="201"/>
        <end position="220"/>
    </location>
</feature>
<evidence type="ECO:0000256" key="9">
    <source>
        <dbReference type="ARBA" id="ARBA00022989"/>
    </source>
</evidence>
<feature type="transmembrane region" description="Helical" evidence="13">
    <location>
        <begin position="76"/>
        <end position="97"/>
    </location>
</feature>
<keyword evidence="12" id="KW-0479">Metal-binding</keyword>
<feature type="binding site" evidence="12">
    <location>
        <position position="131"/>
    </location>
    <ligand>
        <name>K(+)</name>
        <dbReference type="ChEBI" id="CHEBI:29103"/>
    </ligand>
</feature>
<evidence type="ECO:0000256" key="2">
    <source>
        <dbReference type="ARBA" id="ARBA00009137"/>
    </source>
</evidence>
<evidence type="ECO:0000256" key="1">
    <source>
        <dbReference type="ARBA" id="ARBA00004429"/>
    </source>
</evidence>
<dbReference type="OrthoDB" id="9810952at2"/>
<reference evidence="14 15" key="1">
    <citation type="submission" date="2019-02" db="EMBL/GenBank/DDBJ databases">
        <title>Deep-cultivation of Planctomycetes and their phenomic and genomic characterization uncovers novel biology.</title>
        <authorList>
            <person name="Wiegand S."/>
            <person name="Jogler M."/>
            <person name="Boedeker C."/>
            <person name="Pinto D."/>
            <person name="Vollmers J."/>
            <person name="Rivas-Marin E."/>
            <person name="Kohn T."/>
            <person name="Peeters S.H."/>
            <person name="Heuer A."/>
            <person name="Rast P."/>
            <person name="Oberbeckmann S."/>
            <person name="Bunk B."/>
            <person name="Jeske O."/>
            <person name="Meyerdierks A."/>
            <person name="Storesund J.E."/>
            <person name="Kallscheuer N."/>
            <person name="Luecker S."/>
            <person name="Lage O.M."/>
            <person name="Pohl T."/>
            <person name="Merkel B.J."/>
            <person name="Hornburger P."/>
            <person name="Mueller R.-W."/>
            <person name="Bruemmer F."/>
            <person name="Labrenz M."/>
            <person name="Spormann A.M."/>
            <person name="Op Den Camp H."/>
            <person name="Overmann J."/>
            <person name="Amann R."/>
            <person name="Jetten M.S.M."/>
            <person name="Mascher T."/>
            <person name="Medema M.H."/>
            <person name="Devos D.P."/>
            <person name="Kaster A.-K."/>
            <person name="Ovreas L."/>
            <person name="Rohde M."/>
            <person name="Galperin M.Y."/>
            <person name="Jogler C."/>
        </authorList>
    </citation>
    <scope>NUCLEOTIDE SEQUENCE [LARGE SCALE GENOMIC DNA]</scope>
    <source>
        <strain evidence="14 15">Pla123a</strain>
    </source>
</reference>
<proteinExistence type="inferred from homology"/>
<evidence type="ECO:0000256" key="4">
    <source>
        <dbReference type="ARBA" id="ARBA00022475"/>
    </source>
</evidence>
<keyword evidence="7 13" id="KW-0812">Transmembrane</keyword>
<keyword evidence="8 12" id="KW-0630">Potassium</keyword>
<dbReference type="AlphaFoldDB" id="A0A5C5YHX8"/>
<feature type="binding site" evidence="12">
    <location>
        <position position="241"/>
    </location>
    <ligand>
        <name>K(+)</name>
        <dbReference type="ChEBI" id="CHEBI:29103"/>
    </ligand>
</feature>
<feature type="transmembrane region" description="Helical" evidence="13">
    <location>
        <begin position="7"/>
        <end position="29"/>
    </location>
</feature>
<comment type="similarity">
    <text evidence="2">Belongs to the TrkH potassium transport family.</text>
</comment>
<evidence type="ECO:0000256" key="7">
    <source>
        <dbReference type="ARBA" id="ARBA00022692"/>
    </source>
</evidence>
<keyword evidence="5" id="KW-0997">Cell inner membrane</keyword>
<keyword evidence="6" id="KW-0633">Potassium transport</keyword>
<evidence type="ECO:0000313" key="15">
    <source>
        <dbReference type="Proteomes" id="UP000318478"/>
    </source>
</evidence>
<keyword evidence="9 13" id="KW-1133">Transmembrane helix</keyword>
<comment type="caution">
    <text evidence="14">The sequence shown here is derived from an EMBL/GenBank/DDBJ whole genome shotgun (WGS) entry which is preliminary data.</text>
</comment>
<keyword evidence="11 13" id="KW-0472">Membrane</keyword>
<feature type="transmembrane region" description="Helical" evidence="13">
    <location>
        <begin position="501"/>
        <end position="526"/>
    </location>
</feature>
<sequence>MNYPIVLRLLGMVSWLMGATMLGSVPWAFPWFGQAEHIEWQGLIALAGSIAGCVVLGGVFRYLGRGANVSIYRREAMAVVGLSWVLATALGALPYLFSHSSIAWADYDSGQRRLMNVADCLFESQSGFSTTGATVLTDIEDPLLLPRCILFWRCSTHFLGGLGIIVLFVAVLGQGSAGKALMRAEIPGPSKEGSQERMQHTAWTFAAIYCALNLVLAVLLKIEGMNWFDAICHAFGTMATGGFSTYNASLGYFNSAAIDYTVLVFMIIAGMNFTLIYLVTVGRGAIMLRDVEWRSYMAIILGGSLLLGVISVYLYEDFDREGVLSDASEAISAARYVPFTFVSILTTTGFGTHDFDQWNQFGRAMLFLLMFVGGCAGSTGGGMKVIRHVLFVKILRLEIEHSFHPNVVRHLRLGGVPIPDPELRRAILLYFGLVTFLFMFSWILLVGLEPDATWTEHNQPLQNKLIDSASAVAATLNNIGPGLGTVGATQNYSAFSSFAKLLFVLLMMLGRLELFPVLVLGMPSFWRSK</sequence>
<evidence type="ECO:0000256" key="11">
    <source>
        <dbReference type="ARBA" id="ARBA00023136"/>
    </source>
</evidence>
<organism evidence="14 15">
    <name type="scientific">Posidoniimonas polymericola</name>
    <dbReference type="NCBI Taxonomy" id="2528002"/>
    <lineage>
        <taxon>Bacteria</taxon>
        <taxon>Pseudomonadati</taxon>
        <taxon>Planctomycetota</taxon>
        <taxon>Planctomycetia</taxon>
        <taxon>Pirellulales</taxon>
        <taxon>Lacipirellulaceae</taxon>
        <taxon>Posidoniimonas</taxon>
    </lineage>
</organism>
<dbReference type="Proteomes" id="UP000318478">
    <property type="component" value="Unassembled WGS sequence"/>
</dbReference>
<feature type="transmembrane region" description="Helical" evidence="13">
    <location>
        <begin position="364"/>
        <end position="386"/>
    </location>
</feature>
<feature type="binding site" evidence="12">
    <location>
        <position position="348"/>
    </location>
    <ligand>
        <name>K(+)</name>
        <dbReference type="ChEBI" id="CHEBI:29103"/>
    </ligand>
</feature>
<gene>
    <name evidence="14" type="primary">trkG</name>
    <name evidence="14" type="ORF">Pla123a_39600</name>
</gene>
<feature type="binding site" evidence="12">
    <location>
        <position position="478"/>
    </location>
    <ligand>
        <name>K(+)</name>
        <dbReference type="ChEBI" id="CHEBI:29103"/>
    </ligand>
</feature>
<evidence type="ECO:0000256" key="6">
    <source>
        <dbReference type="ARBA" id="ARBA00022538"/>
    </source>
</evidence>
<dbReference type="GO" id="GO:0015379">
    <property type="term" value="F:potassium:chloride symporter activity"/>
    <property type="evidence" value="ECO:0007669"/>
    <property type="project" value="InterPro"/>
</dbReference>
<feature type="transmembrane region" description="Helical" evidence="13">
    <location>
        <begin position="41"/>
        <end position="64"/>
    </location>
</feature>
<dbReference type="PANTHER" id="PTHR32024:SF2">
    <property type="entry name" value="TRK SYSTEM POTASSIUM UPTAKE PROTEIN TRKG-RELATED"/>
    <property type="match status" value="1"/>
</dbReference>
<feature type="transmembrane region" description="Helical" evidence="13">
    <location>
        <begin position="150"/>
        <end position="173"/>
    </location>
</feature>
<dbReference type="InterPro" id="IPR004772">
    <property type="entry name" value="TrkH"/>
</dbReference>
<feature type="binding site" evidence="12">
    <location>
        <position position="130"/>
    </location>
    <ligand>
        <name>K(+)</name>
        <dbReference type="ChEBI" id="CHEBI:29103"/>
    </ligand>
</feature>
<keyword evidence="10" id="KW-0406">Ion transport</keyword>